<dbReference type="Proteomes" id="UP000266239">
    <property type="component" value="Unassembled WGS sequence"/>
</dbReference>
<keyword evidence="1" id="KW-0732">Signal</keyword>
<dbReference type="GO" id="GO:0016603">
    <property type="term" value="F:glutaminyl-peptide cyclotransferase activity"/>
    <property type="evidence" value="ECO:0007669"/>
    <property type="project" value="InterPro"/>
</dbReference>
<feature type="chain" id="PRO_5036334563" description="Glutamine cyclotransferase" evidence="1">
    <location>
        <begin position="21"/>
        <end position="289"/>
    </location>
</feature>
<evidence type="ECO:0000313" key="3">
    <source>
        <dbReference type="EMBL" id="RHY50690.1"/>
    </source>
</evidence>
<feature type="signal peptide" evidence="1">
    <location>
        <begin position="1"/>
        <end position="20"/>
    </location>
</feature>
<proteinExistence type="predicted"/>
<dbReference type="InterPro" id="IPR015943">
    <property type="entry name" value="WD40/YVTN_repeat-like_dom_sf"/>
</dbReference>
<dbReference type="PANTHER" id="PTHR31270:SF1">
    <property type="entry name" value="GLUTAMINYL-PEPTIDE CYCLOTRANSFERASE"/>
    <property type="match status" value="1"/>
</dbReference>
<evidence type="ECO:0000313" key="5">
    <source>
        <dbReference type="Proteomes" id="UP000283543"/>
    </source>
</evidence>
<gene>
    <name evidence="2" type="ORF">DYB25_008629</name>
    <name evidence="3" type="ORF">DYB34_010415</name>
</gene>
<evidence type="ECO:0008006" key="6">
    <source>
        <dbReference type="Google" id="ProtNLM"/>
    </source>
</evidence>
<dbReference type="AlphaFoldDB" id="A0A396ZUG0"/>
<dbReference type="EMBL" id="QUTB01006295">
    <property type="protein sequence ID" value="RHY50690.1"/>
    <property type="molecule type" value="Genomic_DNA"/>
</dbReference>
<dbReference type="Gene3D" id="2.130.10.10">
    <property type="entry name" value="YVTN repeat-like/Quinoprotein amine dehydrogenase"/>
    <property type="match status" value="1"/>
</dbReference>
<evidence type="ECO:0000313" key="4">
    <source>
        <dbReference type="Proteomes" id="UP000266239"/>
    </source>
</evidence>
<dbReference type="PANTHER" id="PTHR31270">
    <property type="entry name" value="GLUTAMINYL-PEPTIDE CYCLOTRANSFERASE"/>
    <property type="match status" value="1"/>
</dbReference>
<evidence type="ECO:0000256" key="1">
    <source>
        <dbReference type="SAM" id="SignalP"/>
    </source>
</evidence>
<dbReference type="VEuPathDB" id="FungiDB:H257_18914"/>
<name>A0A396ZUG0_APHAT</name>
<protein>
    <recommendedName>
        <fullName evidence="6">Glutamine cyclotransferase</fullName>
    </recommendedName>
</protein>
<comment type="caution">
    <text evidence="2">The sequence shown here is derived from an EMBL/GenBank/DDBJ whole genome shotgun (WGS) entry which is preliminary data.</text>
</comment>
<dbReference type="Proteomes" id="UP000283543">
    <property type="component" value="Unassembled WGS sequence"/>
</dbReference>
<organism evidence="2 4">
    <name type="scientific">Aphanomyces astaci</name>
    <name type="common">Crayfish plague agent</name>
    <dbReference type="NCBI Taxonomy" id="112090"/>
    <lineage>
        <taxon>Eukaryota</taxon>
        <taxon>Sar</taxon>
        <taxon>Stramenopiles</taxon>
        <taxon>Oomycota</taxon>
        <taxon>Saprolegniomycetes</taxon>
        <taxon>Saprolegniales</taxon>
        <taxon>Verrucalvaceae</taxon>
        <taxon>Aphanomyces</taxon>
    </lineage>
</organism>
<dbReference type="EMBL" id="QUTA01012856">
    <property type="protein sequence ID" value="RHX97206.1"/>
    <property type="molecule type" value="Genomic_DNA"/>
</dbReference>
<dbReference type="Pfam" id="PF05096">
    <property type="entry name" value="Glu_cyclase_2"/>
    <property type="match status" value="1"/>
</dbReference>
<accession>A0A396ZUG0</accession>
<dbReference type="SUPFAM" id="SSF63825">
    <property type="entry name" value="YWTD domain"/>
    <property type="match status" value="1"/>
</dbReference>
<dbReference type="InterPro" id="IPR007788">
    <property type="entry name" value="QCT"/>
</dbReference>
<sequence length="289" mass="32352">MMMRLDVLLVLCLCVCGASASSSIRDVDAFELDPTSVTHGQYKLVAVHPHDSDAFTEGLLFHDGVLLESTGLDGKSFVREHNATEFGVHVNEFRFPPDVFGEGIAVLNDKIYALTYKAKVGYVLDRRTFKLLDTFRFDTTTGEGWGMTTDGHNLIVSDGSATILFLDPTNNMHVIRTITVTETDGSEVRNINELEYVHGELLANVWFTNSILRIDVATGHVKERLNLDHLPTLEGHVEGIQGPLKNDAVMNGIAFNPINQHVYVTGKLWDSMFELDLNVPRRHIRRHSY</sequence>
<reference evidence="4 5" key="1">
    <citation type="submission" date="2018-08" db="EMBL/GenBank/DDBJ databases">
        <title>Aphanomyces genome sequencing and annotation.</title>
        <authorList>
            <person name="Minardi D."/>
            <person name="Oidtmann B."/>
            <person name="Van Der Giezen M."/>
            <person name="Studholme D.J."/>
        </authorList>
    </citation>
    <scope>NUCLEOTIDE SEQUENCE [LARGE SCALE GENOMIC DNA]</scope>
    <source>
        <strain evidence="3 5">Si</strain>
        <strain evidence="2 4">Yx</strain>
    </source>
</reference>
<evidence type="ECO:0000313" key="2">
    <source>
        <dbReference type="EMBL" id="RHX97206.1"/>
    </source>
</evidence>